<reference evidence="2 3" key="1">
    <citation type="journal article" date="2018" name="Front. Plant Sci.">
        <title>Red Clover (Trifolium pratense) and Zigzag Clover (T. medium) - A Picture of Genomic Similarities and Differences.</title>
        <authorList>
            <person name="Dluhosova J."/>
            <person name="Istvanek J."/>
            <person name="Nedelnik J."/>
            <person name="Repkova J."/>
        </authorList>
    </citation>
    <scope>NUCLEOTIDE SEQUENCE [LARGE SCALE GENOMIC DNA]</scope>
    <source>
        <strain evidence="3">cv. 10/8</strain>
        <tissue evidence="2">Leaf</tissue>
    </source>
</reference>
<organism evidence="2 3">
    <name type="scientific">Trifolium medium</name>
    <dbReference type="NCBI Taxonomy" id="97028"/>
    <lineage>
        <taxon>Eukaryota</taxon>
        <taxon>Viridiplantae</taxon>
        <taxon>Streptophyta</taxon>
        <taxon>Embryophyta</taxon>
        <taxon>Tracheophyta</taxon>
        <taxon>Spermatophyta</taxon>
        <taxon>Magnoliopsida</taxon>
        <taxon>eudicotyledons</taxon>
        <taxon>Gunneridae</taxon>
        <taxon>Pentapetalae</taxon>
        <taxon>rosids</taxon>
        <taxon>fabids</taxon>
        <taxon>Fabales</taxon>
        <taxon>Fabaceae</taxon>
        <taxon>Papilionoideae</taxon>
        <taxon>50 kb inversion clade</taxon>
        <taxon>NPAAA clade</taxon>
        <taxon>Hologalegina</taxon>
        <taxon>IRL clade</taxon>
        <taxon>Trifolieae</taxon>
        <taxon>Trifolium</taxon>
    </lineage>
</organism>
<accession>A0A392V2M7</accession>
<sequence length="60" mass="6686">SKSTEDKSIHTRSIQPSAETQTQEKEDIPTGNILPEFRPAVQEPPIDEAHQQGPVTTRFS</sequence>
<name>A0A392V2M7_9FABA</name>
<protein>
    <submittedName>
        <fullName evidence="2">Uncharacterized protein</fullName>
    </submittedName>
</protein>
<keyword evidence="3" id="KW-1185">Reference proteome</keyword>
<comment type="caution">
    <text evidence="2">The sequence shown here is derived from an EMBL/GenBank/DDBJ whole genome shotgun (WGS) entry which is preliminary data.</text>
</comment>
<dbReference type="Proteomes" id="UP000265520">
    <property type="component" value="Unassembled WGS sequence"/>
</dbReference>
<feature type="non-terminal residue" evidence="2">
    <location>
        <position position="1"/>
    </location>
</feature>
<dbReference type="EMBL" id="LXQA011025599">
    <property type="protein sequence ID" value="MCI81703.1"/>
    <property type="molecule type" value="Genomic_DNA"/>
</dbReference>
<feature type="region of interest" description="Disordered" evidence="1">
    <location>
        <begin position="1"/>
        <end position="60"/>
    </location>
</feature>
<feature type="compositionally biased region" description="Polar residues" evidence="1">
    <location>
        <begin position="11"/>
        <end position="21"/>
    </location>
</feature>
<dbReference type="AlphaFoldDB" id="A0A392V2M7"/>
<evidence type="ECO:0000313" key="3">
    <source>
        <dbReference type="Proteomes" id="UP000265520"/>
    </source>
</evidence>
<evidence type="ECO:0000313" key="2">
    <source>
        <dbReference type="EMBL" id="MCI81703.1"/>
    </source>
</evidence>
<proteinExistence type="predicted"/>
<evidence type="ECO:0000256" key="1">
    <source>
        <dbReference type="SAM" id="MobiDB-lite"/>
    </source>
</evidence>